<dbReference type="SUPFAM" id="SSF55298">
    <property type="entry name" value="YjgF-like"/>
    <property type="match status" value="1"/>
</dbReference>
<sequence>MTDILHLPMGLMWNMPIPVACSLAVAAHGVAISCGQCPLDSDGRVLAPDDAGAQAALVAQMVAGVLSHLPGGHHAALLVVYTDAEDTSAVLAPLAKAFPMAELAVVPLPYFYYPGMRIEVDLYATTVAPTRSQVANGPARLTRVNAGPLEFLHLSAPDMASAMPLLDRVDPTRLLAAHWFAQEPPPAALCLAPAARVLPPPGAGVTAILTLAPTPVRAATTPGGAILRHAGPFAWIAAEGRSPDLAQSAHLAMDALALPDIPGLTPLKATTHYVGGPNADDLHANLAVRHARFPMPGPASTGVPVAGLAAATLAIDMLAIIDSPAD</sequence>
<protein>
    <submittedName>
        <fullName evidence="1">RidA family protein</fullName>
    </submittedName>
</protein>
<reference evidence="1 2" key="1">
    <citation type="submission" date="2018-12" db="EMBL/GenBank/DDBJ databases">
        <title>Complete genome sequencing of Tabrizicola sp. K13M18.</title>
        <authorList>
            <person name="Bae J.-W."/>
        </authorList>
    </citation>
    <scope>NUCLEOTIDE SEQUENCE [LARGE SCALE GENOMIC DNA]</scope>
    <source>
        <strain evidence="1 2">K13M18</strain>
    </source>
</reference>
<name>A0A3S8U7R6_9RHOB</name>
<dbReference type="EMBL" id="CP034328">
    <property type="protein sequence ID" value="AZL59644.1"/>
    <property type="molecule type" value="Genomic_DNA"/>
</dbReference>
<dbReference type="OrthoDB" id="7696925at2"/>
<dbReference type="KEGG" id="taw:EI545_12865"/>
<evidence type="ECO:0000313" key="2">
    <source>
        <dbReference type="Proteomes" id="UP000282002"/>
    </source>
</evidence>
<dbReference type="InterPro" id="IPR035959">
    <property type="entry name" value="RutC-like_sf"/>
</dbReference>
<organism evidence="1 2">
    <name type="scientific">Tabrizicola piscis</name>
    <dbReference type="NCBI Taxonomy" id="2494374"/>
    <lineage>
        <taxon>Bacteria</taxon>
        <taxon>Pseudomonadati</taxon>
        <taxon>Pseudomonadota</taxon>
        <taxon>Alphaproteobacteria</taxon>
        <taxon>Rhodobacterales</taxon>
        <taxon>Paracoccaceae</taxon>
        <taxon>Tabrizicola</taxon>
    </lineage>
</organism>
<dbReference type="Proteomes" id="UP000282002">
    <property type="component" value="Chromosome"/>
</dbReference>
<keyword evidence="2" id="KW-1185">Reference proteome</keyword>
<gene>
    <name evidence="1" type="ORF">EI545_12865</name>
</gene>
<evidence type="ECO:0000313" key="1">
    <source>
        <dbReference type="EMBL" id="AZL59644.1"/>
    </source>
</evidence>
<accession>A0A3S8U7R6</accession>
<dbReference type="AlphaFoldDB" id="A0A3S8U7R6"/>
<dbReference type="RefSeq" id="WP_125325839.1">
    <property type="nucleotide sequence ID" value="NZ_CP034328.1"/>
</dbReference>
<dbReference type="Gene3D" id="3.30.1330.40">
    <property type="entry name" value="RutC-like"/>
    <property type="match status" value="1"/>
</dbReference>
<proteinExistence type="predicted"/>